<dbReference type="AlphaFoldDB" id="A0A364Y675"/>
<dbReference type="EMBL" id="QMFY01000001">
    <property type="protein sequence ID" value="RAW02586.1"/>
    <property type="molecule type" value="Genomic_DNA"/>
</dbReference>
<dbReference type="Proteomes" id="UP000251889">
    <property type="component" value="Unassembled WGS sequence"/>
</dbReference>
<keyword evidence="2" id="KW-1185">Reference proteome</keyword>
<dbReference type="RefSeq" id="WP_112744803.1">
    <property type="nucleotide sequence ID" value="NZ_QMFY01000001.1"/>
</dbReference>
<gene>
    <name evidence="1" type="ORF">DQQ10_00265</name>
</gene>
<reference evidence="1 2" key="1">
    <citation type="submission" date="2018-06" db="EMBL/GenBank/DDBJ databases">
        <title>Chryseolinea flavus sp. nov., a member of the phylum Bacteroidetes isolated from soil.</title>
        <authorList>
            <person name="Li Y."/>
            <person name="Wang J."/>
        </authorList>
    </citation>
    <scope>NUCLEOTIDE SEQUENCE [LARGE SCALE GENOMIC DNA]</scope>
    <source>
        <strain evidence="1 2">SDU1-6</strain>
    </source>
</reference>
<evidence type="ECO:0000313" key="2">
    <source>
        <dbReference type="Proteomes" id="UP000251889"/>
    </source>
</evidence>
<organism evidence="1 2">
    <name type="scientific">Pseudochryseolinea flava</name>
    <dbReference type="NCBI Taxonomy" id="2059302"/>
    <lineage>
        <taxon>Bacteria</taxon>
        <taxon>Pseudomonadati</taxon>
        <taxon>Bacteroidota</taxon>
        <taxon>Cytophagia</taxon>
        <taxon>Cytophagales</taxon>
        <taxon>Fulvivirgaceae</taxon>
        <taxon>Pseudochryseolinea</taxon>
    </lineage>
</organism>
<comment type="caution">
    <text evidence="1">The sequence shown here is derived from an EMBL/GenBank/DDBJ whole genome shotgun (WGS) entry which is preliminary data.</text>
</comment>
<evidence type="ECO:0000313" key="1">
    <source>
        <dbReference type="EMBL" id="RAW02586.1"/>
    </source>
</evidence>
<name>A0A364Y675_9BACT</name>
<sequence>MKYYQTKIKSSFPEVDKILGYANGVLVENRELYFPRISNSEVIYDAPVFDYFYLQTYDPKEDAEWRLQDVHGFSGEYPAVSAWYVSDRFKELITRHNIAKAFHFYATKLKFKDEKLAYWMFHYGILGHSFDPNTMIDFNRSIFL</sequence>
<protein>
    <submittedName>
        <fullName evidence="1">Uncharacterized protein</fullName>
    </submittedName>
</protein>
<proteinExistence type="predicted"/>
<accession>A0A364Y675</accession>
<dbReference type="OrthoDB" id="1365375at2"/>